<name>A0ABP8IL57_9BACT</name>
<keyword evidence="8" id="KW-0902">Two-component regulatory system</keyword>
<evidence type="ECO:0000256" key="1">
    <source>
        <dbReference type="ARBA" id="ARBA00000085"/>
    </source>
</evidence>
<comment type="catalytic activity">
    <reaction evidence="1">
        <text>ATP + protein L-histidine = ADP + protein N-phospho-L-histidine.</text>
        <dbReference type="EC" id="2.7.13.3"/>
    </reaction>
</comment>
<reference evidence="13" key="1">
    <citation type="journal article" date="2019" name="Int. J. Syst. Evol. Microbiol.">
        <title>The Global Catalogue of Microorganisms (GCM) 10K type strain sequencing project: providing services to taxonomists for standard genome sequencing and annotation.</title>
        <authorList>
            <consortium name="The Broad Institute Genomics Platform"/>
            <consortium name="The Broad Institute Genome Sequencing Center for Infectious Disease"/>
            <person name="Wu L."/>
            <person name="Ma J."/>
        </authorList>
    </citation>
    <scope>NUCLEOTIDE SEQUENCE [LARGE SCALE GENOMIC DNA]</scope>
    <source>
        <strain evidence="13">JCM 17923</strain>
    </source>
</reference>
<gene>
    <name evidence="12" type="ORF">GCM10023185_29570</name>
</gene>
<feature type="transmembrane region" description="Helical" evidence="9">
    <location>
        <begin position="397"/>
        <end position="414"/>
    </location>
</feature>
<dbReference type="SUPFAM" id="SSF55874">
    <property type="entry name" value="ATPase domain of HSP90 chaperone/DNA topoisomerase II/histidine kinase"/>
    <property type="match status" value="1"/>
</dbReference>
<dbReference type="Gene3D" id="1.20.5.1930">
    <property type="match status" value="1"/>
</dbReference>
<dbReference type="EMBL" id="BAABGZ010000063">
    <property type="protein sequence ID" value="GAA4362022.1"/>
    <property type="molecule type" value="Genomic_DNA"/>
</dbReference>
<accession>A0ABP8IL57</accession>
<dbReference type="Proteomes" id="UP001501153">
    <property type="component" value="Unassembled WGS sequence"/>
</dbReference>
<dbReference type="RefSeq" id="WP_345236867.1">
    <property type="nucleotide sequence ID" value="NZ_BAABGZ010000063.1"/>
</dbReference>
<evidence type="ECO:0000256" key="4">
    <source>
        <dbReference type="ARBA" id="ARBA00022679"/>
    </source>
</evidence>
<dbReference type="InterPro" id="IPR011712">
    <property type="entry name" value="Sig_transdc_His_kin_sub3_dim/P"/>
</dbReference>
<keyword evidence="10" id="KW-0732">Signal</keyword>
<sequence length="647" mass="71558">MRPVSYWLFLLGFLLVLGPPGRAQPAAATGSPPDTLYLGKQSGWPPGYTFRFRAVHLNSRARPEFQERPDRQLRFRSGIPNDALNLGLLNRPARVWVRLPVASTLAERTRFVCSVEQFADSAVLFVQRAGQPGLVRVAGASSWVPAAQRPYPARVLALPFTLDAGERALLYLRIDVRMGAVRLPWRISTEDWLRQREATYLVDSRWLWLLGFYLASAGFVLLLFAFLRDPIFLLYSLYVGLASLFLMMNDGLDAYFLPPALYRALWQVGAYNVMLLAEVCALGILLLFVRLRATQPELYRIGVVLCATAVVFVGAFAALLELRPDWQVGIYIIRELLLGTVLLYGGVGLGAATENPRQRKLAAYFLPTYVLFFIGFTVAWLNHAGLTNRHYLQPNDLAWALCAEMLVLSVLLAARFRHTLRRHALGRVRQARQREALGVRLITAQDEERERLARELHDALGPTLTALHLAWQGRAVREALATSEQASQAAAQADRLLRQVRDEARAISHALLPAELSAGGLAASLAALAHDLDQPDGPVRVSTDLGTDLDELPTAVQLAAYRIAAELLHNAVRHAQARRIVVQVLRYPACLEVVVEDDGRGLNPSASTEGIGLRGVRARVAYLGGQVHVDSSERGTIIIAELPLLPA</sequence>
<evidence type="ECO:0000256" key="2">
    <source>
        <dbReference type="ARBA" id="ARBA00012438"/>
    </source>
</evidence>
<feature type="signal peptide" evidence="10">
    <location>
        <begin position="1"/>
        <end position="23"/>
    </location>
</feature>
<feature type="transmembrane region" description="Helical" evidence="9">
    <location>
        <begin position="301"/>
        <end position="320"/>
    </location>
</feature>
<dbReference type="Pfam" id="PF02518">
    <property type="entry name" value="HATPase_c"/>
    <property type="match status" value="1"/>
</dbReference>
<protein>
    <recommendedName>
        <fullName evidence="2">histidine kinase</fullName>
        <ecNumber evidence="2">2.7.13.3</ecNumber>
    </recommendedName>
</protein>
<evidence type="ECO:0000256" key="3">
    <source>
        <dbReference type="ARBA" id="ARBA00022553"/>
    </source>
</evidence>
<evidence type="ECO:0000313" key="12">
    <source>
        <dbReference type="EMBL" id="GAA4362022.1"/>
    </source>
</evidence>
<feature type="transmembrane region" description="Helical" evidence="9">
    <location>
        <begin position="361"/>
        <end position="381"/>
    </location>
</feature>
<dbReference type="InterPro" id="IPR036890">
    <property type="entry name" value="HATPase_C_sf"/>
</dbReference>
<dbReference type="Pfam" id="PF07695">
    <property type="entry name" value="7TMR-DISM_7TM"/>
    <property type="match status" value="1"/>
</dbReference>
<evidence type="ECO:0000256" key="9">
    <source>
        <dbReference type="SAM" id="Phobius"/>
    </source>
</evidence>
<organism evidence="12 13">
    <name type="scientific">Hymenobacter saemangeumensis</name>
    <dbReference type="NCBI Taxonomy" id="1084522"/>
    <lineage>
        <taxon>Bacteria</taxon>
        <taxon>Pseudomonadati</taxon>
        <taxon>Bacteroidota</taxon>
        <taxon>Cytophagia</taxon>
        <taxon>Cytophagales</taxon>
        <taxon>Hymenobacteraceae</taxon>
        <taxon>Hymenobacter</taxon>
    </lineage>
</organism>
<dbReference type="Pfam" id="PF07696">
    <property type="entry name" value="7TMR-DISMED2"/>
    <property type="match status" value="1"/>
</dbReference>
<evidence type="ECO:0000256" key="7">
    <source>
        <dbReference type="ARBA" id="ARBA00022840"/>
    </source>
</evidence>
<keyword evidence="9" id="KW-0812">Transmembrane</keyword>
<dbReference type="Gene3D" id="3.30.565.10">
    <property type="entry name" value="Histidine kinase-like ATPase, C-terminal domain"/>
    <property type="match status" value="1"/>
</dbReference>
<feature type="chain" id="PRO_5047477054" description="histidine kinase" evidence="10">
    <location>
        <begin position="24"/>
        <end position="647"/>
    </location>
</feature>
<keyword evidence="5" id="KW-0547">Nucleotide-binding</keyword>
<dbReference type="CDD" id="cd16917">
    <property type="entry name" value="HATPase_UhpB-NarQ-NarX-like"/>
    <property type="match status" value="1"/>
</dbReference>
<evidence type="ECO:0000259" key="11">
    <source>
        <dbReference type="SMART" id="SM00387"/>
    </source>
</evidence>
<dbReference type="PANTHER" id="PTHR24421">
    <property type="entry name" value="NITRATE/NITRITE SENSOR PROTEIN NARX-RELATED"/>
    <property type="match status" value="1"/>
</dbReference>
<evidence type="ECO:0000313" key="13">
    <source>
        <dbReference type="Proteomes" id="UP001501153"/>
    </source>
</evidence>
<evidence type="ECO:0000256" key="8">
    <source>
        <dbReference type="ARBA" id="ARBA00023012"/>
    </source>
</evidence>
<keyword evidence="3" id="KW-0597">Phosphoprotein</keyword>
<dbReference type="InterPro" id="IPR011622">
    <property type="entry name" value="7TMR_DISM_rcpt_extracell_dom2"/>
</dbReference>
<feature type="domain" description="Histidine kinase/HSP90-like ATPase" evidence="11">
    <location>
        <begin position="555"/>
        <end position="646"/>
    </location>
</feature>
<keyword evidence="4" id="KW-0808">Transferase</keyword>
<feature type="transmembrane region" description="Helical" evidence="9">
    <location>
        <begin position="231"/>
        <end position="248"/>
    </location>
</feature>
<feature type="transmembrane region" description="Helical" evidence="9">
    <location>
        <begin position="206"/>
        <end position="224"/>
    </location>
</feature>
<keyword evidence="9" id="KW-0472">Membrane</keyword>
<dbReference type="SMART" id="SM00387">
    <property type="entry name" value="HATPase_c"/>
    <property type="match status" value="1"/>
</dbReference>
<evidence type="ECO:0000256" key="10">
    <source>
        <dbReference type="SAM" id="SignalP"/>
    </source>
</evidence>
<evidence type="ECO:0000256" key="5">
    <source>
        <dbReference type="ARBA" id="ARBA00022741"/>
    </source>
</evidence>
<dbReference type="InterPro" id="IPR003594">
    <property type="entry name" value="HATPase_dom"/>
</dbReference>
<keyword evidence="6" id="KW-0418">Kinase</keyword>
<dbReference type="InterPro" id="IPR050482">
    <property type="entry name" value="Sensor_HK_TwoCompSys"/>
</dbReference>
<proteinExistence type="predicted"/>
<keyword evidence="7" id="KW-0067">ATP-binding</keyword>
<dbReference type="PANTHER" id="PTHR24421:SF10">
    <property type="entry name" value="NITRATE_NITRITE SENSOR PROTEIN NARQ"/>
    <property type="match status" value="1"/>
</dbReference>
<feature type="transmembrane region" description="Helical" evidence="9">
    <location>
        <begin position="326"/>
        <end position="349"/>
    </location>
</feature>
<evidence type="ECO:0000256" key="6">
    <source>
        <dbReference type="ARBA" id="ARBA00022777"/>
    </source>
</evidence>
<dbReference type="Gene3D" id="2.60.40.2380">
    <property type="match status" value="1"/>
</dbReference>
<dbReference type="InterPro" id="IPR011623">
    <property type="entry name" value="7TMR_DISM_rcpt_extracell_dom1"/>
</dbReference>
<dbReference type="EC" id="2.7.13.3" evidence="2"/>
<feature type="transmembrane region" description="Helical" evidence="9">
    <location>
        <begin position="268"/>
        <end position="289"/>
    </location>
</feature>
<dbReference type="Pfam" id="PF07730">
    <property type="entry name" value="HisKA_3"/>
    <property type="match status" value="1"/>
</dbReference>
<keyword evidence="13" id="KW-1185">Reference proteome</keyword>
<keyword evidence="9" id="KW-1133">Transmembrane helix</keyword>
<comment type="caution">
    <text evidence="12">The sequence shown here is derived from an EMBL/GenBank/DDBJ whole genome shotgun (WGS) entry which is preliminary data.</text>
</comment>